<keyword evidence="4" id="KW-0349">Heme</keyword>
<feature type="transmembrane region" description="Helical" evidence="12">
    <location>
        <begin position="51"/>
        <end position="71"/>
    </location>
</feature>
<keyword evidence="7" id="KW-0106">Calcium</keyword>
<feature type="region of interest" description="Disordered" evidence="11">
    <location>
        <begin position="1"/>
        <end position="46"/>
    </location>
</feature>
<dbReference type="GO" id="GO:0020037">
    <property type="term" value="F:heme binding"/>
    <property type="evidence" value="ECO:0007669"/>
    <property type="project" value="TreeGrafter"/>
</dbReference>
<evidence type="ECO:0000313" key="13">
    <source>
        <dbReference type="EMBL" id="SDM27451.1"/>
    </source>
</evidence>
<evidence type="ECO:0000256" key="9">
    <source>
        <dbReference type="ARBA" id="ARBA00023004"/>
    </source>
</evidence>
<evidence type="ECO:0000256" key="3">
    <source>
        <dbReference type="ARBA" id="ARBA00011887"/>
    </source>
</evidence>
<dbReference type="Gene3D" id="1.20.140.10">
    <property type="entry name" value="Butyryl-CoA Dehydrogenase, subunit A, domain 3"/>
    <property type="match status" value="1"/>
</dbReference>
<dbReference type="Proteomes" id="UP000199671">
    <property type="component" value="Unassembled WGS sequence"/>
</dbReference>
<evidence type="ECO:0000256" key="7">
    <source>
        <dbReference type="ARBA" id="ARBA00022837"/>
    </source>
</evidence>
<keyword evidence="5" id="KW-0479">Metal-binding</keyword>
<evidence type="ECO:0000256" key="4">
    <source>
        <dbReference type="ARBA" id="ARBA00022617"/>
    </source>
</evidence>
<keyword evidence="12" id="KW-1133">Transmembrane helix</keyword>
<dbReference type="GO" id="GO:0042279">
    <property type="term" value="F:nitrite reductase (cytochrome, ammonia-forming) activity"/>
    <property type="evidence" value="ECO:0007669"/>
    <property type="project" value="UniProtKB-EC"/>
</dbReference>
<keyword evidence="12" id="KW-0472">Membrane</keyword>
<proteinExistence type="inferred from homology"/>
<sequence length="517" mass="57417">MSTEREDAAMEDPRVDAPEPDEDVAGPEAGGDAGKADDAEQEAGSGRSRKWVPALVLVTVAVAAGALTWLLTNIFEHKQESATSFTEVVELTDTSYDPAVWGQNFPIQYEQYLKTIEDTDGDFIAVTPTAEDPREYHTISRIESETRAQRMWRGYAFAVDYTEPRGHEWALVDQRYTERTGERFNQPGTCLNCHASMPEVYDELGDGDREAGFHAMNAMSYDEAYEHTSSSIACIDCHDPQTMELTITRPAFIDGIREAKAAEGIKDYDVNRDATNQEMRTYVCAQCHVEYYFAGDSKTLTFPWDKGLTVYDAMDYYDEIGWTDFTHEESGAELLKAQHPDFETWSQGIHAANGVTCADCHMSYNRVGAAKVSNHQIMSPMANEETINSSCLTCHHSTAEEMRERVDGIQTRWQSSLNVSFTALDALITDITEADADGSASAEDLAKARDYQRKAQFVIDYSFSENGRGFHAPAYSISILNQATDWARSGQLALRGVDVENGIGPAIPEQHLPDAGN</sequence>
<dbReference type="RefSeq" id="WP_256328937.1">
    <property type="nucleotide sequence ID" value="NZ_FNHU01000001.1"/>
</dbReference>
<evidence type="ECO:0000256" key="6">
    <source>
        <dbReference type="ARBA" id="ARBA00022729"/>
    </source>
</evidence>
<evidence type="ECO:0000256" key="8">
    <source>
        <dbReference type="ARBA" id="ARBA00023002"/>
    </source>
</evidence>
<dbReference type="PANTHER" id="PTHR30633">
    <property type="entry name" value="CYTOCHROME C-552 RESPIRATORY NITRITE REDUCTASE"/>
    <property type="match status" value="1"/>
</dbReference>
<dbReference type="PANTHER" id="PTHR30633:SF0">
    <property type="entry name" value="CYTOCHROME C-552"/>
    <property type="match status" value="1"/>
</dbReference>
<protein>
    <recommendedName>
        <fullName evidence="3">nitrite reductase (cytochrome; ammonia-forming)</fullName>
        <ecNumber evidence="3">1.7.2.2</ecNumber>
    </recommendedName>
</protein>
<evidence type="ECO:0000256" key="5">
    <source>
        <dbReference type="ARBA" id="ARBA00022723"/>
    </source>
</evidence>
<evidence type="ECO:0000256" key="2">
    <source>
        <dbReference type="ARBA" id="ARBA00009288"/>
    </source>
</evidence>
<evidence type="ECO:0000256" key="12">
    <source>
        <dbReference type="SAM" id="Phobius"/>
    </source>
</evidence>
<comment type="subcellular location">
    <subcellularLocation>
        <location evidence="1">Cell envelope</location>
    </subcellularLocation>
</comment>
<dbReference type="GO" id="GO:0019645">
    <property type="term" value="P:anaerobic electron transport chain"/>
    <property type="evidence" value="ECO:0007669"/>
    <property type="project" value="TreeGrafter"/>
</dbReference>
<organism evidence="13 14">
    <name type="scientific">Actinomyces ruminicola</name>
    <dbReference type="NCBI Taxonomy" id="332524"/>
    <lineage>
        <taxon>Bacteria</taxon>
        <taxon>Bacillati</taxon>
        <taxon>Actinomycetota</taxon>
        <taxon>Actinomycetes</taxon>
        <taxon>Actinomycetales</taxon>
        <taxon>Actinomycetaceae</taxon>
        <taxon>Actinomyces</taxon>
    </lineage>
</organism>
<dbReference type="InterPro" id="IPR003321">
    <property type="entry name" value="Cyt_c552"/>
</dbReference>
<comment type="catalytic activity">
    <reaction evidence="10">
        <text>6 Fe(III)-[cytochrome c] + NH4(+) + 2 H2O = 6 Fe(II)-[cytochrome c] + nitrite + 8 H(+)</text>
        <dbReference type="Rhea" id="RHEA:13089"/>
        <dbReference type="Rhea" id="RHEA-COMP:10350"/>
        <dbReference type="Rhea" id="RHEA-COMP:14399"/>
        <dbReference type="ChEBI" id="CHEBI:15377"/>
        <dbReference type="ChEBI" id="CHEBI:15378"/>
        <dbReference type="ChEBI" id="CHEBI:16301"/>
        <dbReference type="ChEBI" id="CHEBI:28938"/>
        <dbReference type="ChEBI" id="CHEBI:29033"/>
        <dbReference type="ChEBI" id="CHEBI:29034"/>
        <dbReference type="EC" id="1.7.2.2"/>
    </reaction>
</comment>
<dbReference type="InterPro" id="IPR036280">
    <property type="entry name" value="Multihaem_cyt_sf"/>
</dbReference>
<dbReference type="CDD" id="cd00548">
    <property type="entry name" value="NrfA-like"/>
    <property type="match status" value="1"/>
</dbReference>
<dbReference type="GO" id="GO:0030288">
    <property type="term" value="C:outer membrane-bounded periplasmic space"/>
    <property type="evidence" value="ECO:0007669"/>
    <property type="project" value="TreeGrafter"/>
</dbReference>
<keyword evidence="6" id="KW-0732">Signal</keyword>
<dbReference type="EC" id="1.7.2.2" evidence="3"/>
<reference evidence="13 14" key="1">
    <citation type="submission" date="2016-10" db="EMBL/GenBank/DDBJ databases">
        <authorList>
            <person name="de Groot N.N."/>
        </authorList>
    </citation>
    <scope>NUCLEOTIDE SEQUENCE [LARGE SCALE GENOMIC DNA]</scope>
    <source>
        <strain evidence="13 14">KPR-7B</strain>
    </source>
</reference>
<dbReference type="Pfam" id="PF02335">
    <property type="entry name" value="Cytochrom_C552"/>
    <property type="match status" value="1"/>
</dbReference>
<dbReference type="AlphaFoldDB" id="A0A1G9RW46"/>
<comment type="similarity">
    <text evidence="2">Belongs to the cytochrome c-552 family.</text>
</comment>
<dbReference type="SUPFAM" id="SSF48695">
    <property type="entry name" value="Multiheme cytochromes"/>
    <property type="match status" value="1"/>
</dbReference>
<gene>
    <name evidence="13" type="ORF">SAMN04487766_101177</name>
</gene>
<dbReference type="GO" id="GO:0046872">
    <property type="term" value="F:metal ion binding"/>
    <property type="evidence" value="ECO:0007669"/>
    <property type="project" value="UniProtKB-KW"/>
</dbReference>
<dbReference type="Gene3D" id="1.10.1130.10">
    <property type="entry name" value="Flavocytochrome C3, Chain A"/>
    <property type="match status" value="1"/>
</dbReference>
<keyword evidence="8" id="KW-0560">Oxidoreductase</keyword>
<name>A0A1G9RW46_9ACTO</name>
<keyword evidence="9" id="KW-0408">Iron</keyword>
<keyword evidence="12" id="KW-0812">Transmembrane</keyword>
<evidence type="ECO:0000256" key="1">
    <source>
        <dbReference type="ARBA" id="ARBA00004196"/>
    </source>
</evidence>
<dbReference type="PIRSF" id="PIRSF000243">
    <property type="entry name" value="Cyt_c552"/>
    <property type="match status" value="1"/>
</dbReference>
<dbReference type="EMBL" id="FNHU01000001">
    <property type="protein sequence ID" value="SDM27451.1"/>
    <property type="molecule type" value="Genomic_DNA"/>
</dbReference>
<evidence type="ECO:0000256" key="10">
    <source>
        <dbReference type="ARBA" id="ARBA00049131"/>
    </source>
</evidence>
<evidence type="ECO:0000256" key="11">
    <source>
        <dbReference type="SAM" id="MobiDB-lite"/>
    </source>
</evidence>
<feature type="compositionally biased region" description="Basic and acidic residues" evidence="11">
    <location>
        <begin position="1"/>
        <end position="17"/>
    </location>
</feature>
<accession>A0A1G9RW46</accession>
<evidence type="ECO:0000313" key="14">
    <source>
        <dbReference type="Proteomes" id="UP000199671"/>
    </source>
</evidence>